<sequence>LEQLCKQKEDRIQTTCAEIGGTLRVGEKVGMPVVDENDLSLRKLDEFQYHLQELQKEK</sequence>
<dbReference type="EMBL" id="JYDQ01003886">
    <property type="protein sequence ID" value="KRY02402.1"/>
    <property type="molecule type" value="Genomic_DNA"/>
</dbReference>
<organism evidence="1 2">
    <name type="scientific">Trichinella patagoniensis</name>
    <dbReference type="NCBI Taxonomy" id="990121"/>
    <lineage>
        <taxon>Eukaryota</taxon>
        <taxon>Metazoa</taxon>
        <taxon>Ecdysozoa</taxon>
        <taxon>Nematoda</taxon>
        <taxon>Enoplea</taxon>
        <taxon>Dorylaimia</taxon>
        <taxon>Trichinellida</taxon>
        <taxon>Trichinellidae</taxon>
        <taxon>Trichinella</taxon>
    </lineage>
</organism>
<name>A0A0V0YQ59_9BILA</name>
<feature type="non-terminal residue" evidence="1">
    <location>
        <position position="58"/>
    </location>
</feature>
<evidence type="ECO:0000313" key="1">
    <source>
        <dbReference type="EMBL" id="KRY02402.1"/>
    </source>
</evidence>
<protein>
    <submittedName>
        <fullName evidence="1">65-kDa microtubule-associated protein 1</fullName>
    </submittedName>
</protein>
<feature type="non-terminal residue" evidence="1">
    <location>
        <position position="1"/>
    </location>
</feature>
<dbReference type="Proteomes" id="UP000054783">
    <property type="component" value="Unassembled WGS sequence"/>
</dbReference>
<comment type="caution">
    <text evidence="1">The sequence shown here is derived from an EMBL/GenBank/DDBJ whole genome shotgun (WGS) entry which is preliminary data.</text>
</comment>
<gene>
    <name evidence="1" type="primary">MAP65-1</name>
    <name evidence="1" type="ORF">T12_12554</name>
</gene>
<proteinExistence type="predicted"/>
<reference evidence="1 2" key="1">
    <citation type="submission" date="2015-01" db="EMBL/GenBank/DDBJ databases">
        <title>Evolution of Trichinella species and genotypes.</title>
        <authorList>
            <person name="Korhonen P.K."/>
            <person name="Edoardo P."/>
            <person name="Giuseppe L.R."/>
            <person name="Gasser R.B."/>
        </authorList>
    </citation>
    <scope>NUCLEOTIDE SEQUENCE [LARGE SCALE GENOMIC DNA]</scope>
    <source>
        <strain evidence="1">ISS2496</strain>
    </source>
</reference>
<keyword evidence="2" id="KW-1185">Reference proteome</keyword>
<evidence type="ECO:0000313" key="2">
    <source>
        <dbReference type="Proteomes" id="UP000054783"/>
    </source>
</evidence>
<dbReference type="AlphaFoldDB" id="A0A0V0YQ59"/>
<dbReference type="STRING" id="990121.A0A0V0YQ59"/>
<accession>A0A0V0YQ59</accession>